<comment type="caution">
    <text evidence="1">The sequence shown here is derived from an EMBL/GenBank/DDBJ whole genome shotgun (WGS) entry which is preliminary data.</text>
</comment>
<accession>A0ABU4UDI9</accession>
<organism evidence="1 2">
    <name type="scientific">Methylomonas defluvii</name>
    <dbReference type="NCBI Taxonomy" id="3045149"/>
    <lineage>
        <taxon>Bacteria</taxon>
        <taxon>Pseudomonadati</taxon>
        <taxon>Pseudomonadota</taxon>
        <taxon>Gammaproteobacteria</taxon>
        <taxon>Methylococcales</taxon>
        <taxon>Methylococcaceae</taxon>
        <taxon>Methylomonas</taxon>
    </lineage>
</organism>
<name>A0ABU4UDI9_9GAMM</name>
<dbReference type="SUPFAM" id="SSF55961">
    <property type="entry name" value="Bet v1-like"/>
    <property type="match status" value="1"/>
</dbReference>
<reference evidence="1 2" key="1">
    <citation type="submission" date="2023-11" db="EMBL/GenBank/DDBJ databases">
        <authorList>
            <person name="Ouyang M.-Y."/>
        </authorList>
    </citation>
    <scope>NUCLEOTIDE SEQUENCE [LARGE SCALE GENOMIC DNA]</scope>
    <source>
        <strain evidence="1 2">OY6</strain>
    </source>
</reference>
<sequence length="43" mass="4807">MLKTVTVRNIMAIPREAVWSAMAGIGGLERWFPVSRYLGSEVL</sequence>
<evidence type="ECO:0000313" key="2">
    <source>
        <dbReference type="Proteomes" id="UP001284537"/>
    </source>
</evidence>
<evidence type="ECO:0000313" key="1">
    <source>
        <dbReference type="EMBL" id="MDX8127241.1"/>
    </source>
</evidence>
<gene>
    <name evidence="1" type="ORF">QLH52_08120</name>
</gene>
<keyword evidence="2" id="KW-1185">Reference proteome</keyword>
<proteinExistence type="predicted"/>
<dbReference type="Proteomes" id="UP001284537">
    <property type="component" value="Unassembled WGS sequence"/>
</dbReference>
<evidence type="ECO:0008006" key="3">
    <source>
        <dbReference type="Google" id="ProtNLM"/>
    </source>
</evidence>
<protein>
    <recommendedName>
        <fullName evidence="3">Activator of Hsp90 ATPase-like protein</fullName>
    </recommendedName>
</protein>
<dbReference type="RefSeq" id="WP_256438966.1">
    <property type="nucleotide sequence ID" value="NZ_JAXARY010000006.1"/>
</dbReference>
<dbReference type="EMBL" id="JAXARY010000006">
    <property type="protein sequence ID" value="MDX8127241.1"/>
    <property type="molecule type" value="Genomic_DNA"/>
</dbReference>